<protein>
    <submittedName>
        <fullName evidence="2">Uncharacterized protein</fullName>
    </submittedName>
</protein>
<dbReference type="EMBL" id="LZYH01000254">
    <property type="protein sequence ID" value="OFC62362.1"/>
    <property type="molecule type" value="Genomic_DNA"/>
</dbReference>
<sequence length="60" mass="6902">MGVAANFYGLLAKSAFPAFHFWAAVFTTVFAWVYLSLLFLLYRRVRSSLTRSNPIRKKSL</sequence>
<reference evidence="2 3" key="1">
    <citation type="submission" date="2016-06" db="EMBL/GenBank/DDBJ databases">
        <title>Gene turnover analysis identifies the evolutionary adaptation of the extremophile Acidithiobacillus caldus.</title>
        <authorList>
            <person name="Zhang X."/>
        </authorList>
    </citation>
    <scope>NUCLEOTIDE SEQUENCE [LARGE SCALE GENOMIC DNA]</scope>
    <source>
        <strain evidence="2 3">S1</strain>
    </source>
</reference>
<evidence type="ECO:0000313" key="2">
    <source>
        <dbReference type="EMBL" id="OFC62362.1"/>
    </source>
</evidence>
<evidence type="ECO:0000313" key="3">
    <source>
        <dbReference type="Proteomes" id="UP000175707"/>
    </source>
</evidence>
<keyword evidence="1" id="KW-0812">Transmembrane</keyword>
<organism evidence="2 3">
    <name type="scientific">Acidithiobacillus caldus</name>
    <dbReference type="NCBI Taxonomy" id="33059"/>
    <lineage>
        <taxon>Bacteria</taxon>
        <taxon>Pseudomonadati</taxon>
        <taxon>Pseudomonadota</taxon>
        <taxon>Acidithiobacillia</taxon>
        <taxon>Acidithiobacillales</taxon>
        <taxon>Acidithiobacillaceae</taxon>
        <taxon>Acidithiobacillus</taxon>
    </lineage>
</organism>
<accession>A0A1E7Z0S7</accession>
<evidence type="ECO:0000256" key="1">
    <source>
        <dbReference type="SAM" id="Phobius"/>
    </source>
</evidence>
<name>A0A1E7Z0S7_9PROT</name>
<proteinExistence type="predicted"/>
<keyword evidence="1" id="KW-1133">Transmembrane helix</keyword>
<feature type="transmembrane region" description="Helical" evidence="1">
    <location>
        <begin position="20"/>
        <end position="42"/>
    </location>
</feature>
<comment type="caution">
    <text evidence="2">The sequence shown here is derived from an EMBL/GenBank/DDBJ whole genome shotgun (WGS) entry which is preliminary data.</text>
</comment>
<dbReference type="Proteomes" id="UP000175707">
    <property type="component" value="Unassembled WGS sequence"/>
</dbReference>
<gene>
    <name evidence="2" type="ORF">BAE30_02245</name>
</gene>
<dbReference type="AlphaFoldDB" id="A0A1E7Z0S7"/>
<keyword evidence="1" id="KW-0472">Membrane</keyword>